<gene>
    <name evidence="3" type="primary">pknE_1</name>
    <name evidence="3" type="ORF">NCTC10742_00896</name>
</gene>
<dbReference type="InterPro" id="IPR012336">
    <property type="entry name" value="Thioredoxin-like_fold"/>
</dbReference>
<dbReference type="GO" id="GO:0004674">
    <property type="term" value="F:protein serine/threonine kinase activity"/>
    <property type="evidence" value="ECO:0007669"/>
    <property type="project" value="UniProtKB-EC"/>
</dbReference>
<proteinExistence type="predicted"/>
<dbReference type="Gene3D" id="3.40.30.10">
    <property type="entry name" value="Glutaredoxin"/>
    <property type="match status" value="1"/>
</dbReference>
<dbReference type="EMBL" id="UGQM01000001">
    <property type="protein sequence ID" value="STZ41690.1"/>
    <property type="molecule type" value="Genomic_DNA"/>
</dbReference>
<accession>A0A378SG51</accession>
<evidence type="ECO:0000259" key="2">
    <source>
        <dbReference type="Pfam" id="PF13462"/>
    </source>
</evidence>
<evidence type="ECO:0000313" key="3">
    <source>
        <dbReference type="EMBL" id="STZ41690.1"/>
    </source>
</evidence>
<keyword evidence="1" id="KW-0732">Signal</keyword>
<dbReference type="RefSeq" id="WP_115326587.1">
    <property type="nucleotide sequence ID" value="NZ_JACKST010000065.1"/>
</dbReference>
<dbReference type="Proteomes" id="UP000254291">
    <property type="component" value="Unassembled WGS sequence"/>
</dbReference>
<reference evidence="3 4" key="1">
    <citation type="submission" date="2018-06" db="EMBL/GenBank/DDBJ databases">
        <authorList>
            <consortium name="Pathogen Informatics"/>
            <person name="Doyle S."/>
        </authorList>
    </citation>
    <scope>NUCLEOTIDE SEQUENCE [LARGE SCALE GENOMIC DNA]</scope>
    <source>
        <strain evidence="3 4">NCTC10742</strain>
    </source>
</reference>
<dbReference type="Pfam" id="PF13462">
    <property type="entry name" value="Thioredoxin_4"/>
    <property type="match status" value="1"/>
</dbReference>
<protein>
    <submittedName>
        <fullName evidence="3">Protein-disulfide isomerase</fullName>
        <ecNumber evidence="3">2.7.11.1</ecNumber>
    </submittedName>
</protein>
<keyword evidence="3" id="KW-0413">Isomerase</keyword>
<feature type="domain" description="Thioredoxin-like fold" evidence="2">
    <location>
        <begin position="46"/>
        <end position="121"/>
    </location>
</feature>
<dbReference type="EC" id="2.7.11.1" evidence="3"/>
<dbReference type="InterPro" id="IPR036249">
    <property type="entry name" value="Thioredoxin-like_sf"/>
</dbReference>
<evidence type="ECO:0000256" key="1">
    <source>
        <dbReference type="SAM" id="SignalP"/>
    </source>
</evidence>
<dbReference type="GO" id="GO:0016853">
    <property type="term" value="F:isomerase activity"/>
    <property type="evidence" value="ECO:0007669"/>
    <property type="project" value="UniProtKB-KW"/>
</dbReference>
<sequence>MRFSRPLALIAALGLLVGPGCSRAVTGTPRADPAPVPLAVAEDGFGVVAGFDTAPAKIEIYTEPQCTHCGDLQREYGDELAYHITVGDLQVVYRPLTFLDDSYDGYSATVANALFAATEAKGEFPANGTQFQRFVEQLWVNQDPGGQPFAADELRRMADDAGLPGPVADRVAGGSEAVDLVDMEDHNFEMLFEVDQITTGTPTVYDLNAAEKLDIADSSWLADLVKS</sequence>
<feature type="signal peptide" evidence="1">
    <location>
        <begin position="1"/>
        <end position="24"/>
    </location>
</feature>
<name>A0A378SG51_9MYCO</name>
<feature type="chain" id="PRO_5016805114" evidence="1">
    <location>
        <begin position="25"/>
        <end position="227"/>
    </location>
</feature>
<dbReference type="SUPFAM" id="SSF52833">
    <property type="entry name" value="Thioredoxin-like"/>
    <property type="match status" value="1"/>
</dbReference>
<keyword evidence="3" id="KW-0808">Transferase</keyword>
<evidence type="ECO:0000313" key="4">
    <source>
        <dbReference type="Proteomes" id="UP000254291"/>
    </source>
</evidence>
<organism evidence="3 4">
    <name type="scientific">Mycolicibacterium gilvum</name>
    <dbReference type="NCBI Taxonomy" id="1804"/>
    <lineage>
        <taxon>Bacteria</taxon>
        <taxon>Bacillati</taxon>
        <taxon>Actinomycetota</taxon>
        <taxon>Actinomycetes</taxon>
        <taxon>Mycobacteriales</taxon>
        <taxon>Mycobacteriaceae</taxon>
        <taxon>Mycolicibacterium</taxon>
    </lineage>
</organism>
<dbReference type="AlphaFoldDB" id="A0A378SG51"/>